<dbReference type="Proteomes" id="UP000264120">
    <property type="component" value="Chromosome"/>
</dbReference>
<dbReference type="InterPro" id="IPR003712">
    <property type="entry name" value="Cyanate_lyase_C"/>
</dbReference>
<dbReference type="NCBIfam" id="NF002773">
    <property type="entry name" value="PRK02866.1"/>
    <property type="match status" value="1"/>
</dbReference>
<dbReference type="Gene3D" id="3.30.1160.10">
    <property type="entry name" value="Cyanate lyase, C-terminal domain"/>
    <property type="match status" value="1"/>
</dbReference>
<accession>A0A347W7L6</accession>
<dbReference type="GO" id="GO:0003677">
    <property type="term" value="F:DNA binding"/>
    <property type="evidence" value="ECO:0007669"/>
    <property type="project" value="InterPro"/>
</dbReference>
<dbReference type="SUPFAM" id="SSF55234">
    <property type="entry name" value="Cyanase C-terminal domain"/>
    <property type="match status" value="1"/>
</dbReference>
<dbReference type="KEGG" id="ksc:CD178_00019"/>
<dbReference type="PANTHER" id="PTHR34186:SF2">
    <property type="entry name" value="CYANATE HYDRATASE"/>
    <property type="match status" value="1"/>
</dbReference>
<dbReference type="AlphaFoldDB" id="A0A347W7L6"/>
<dbReference type="Pfam" id="PF02560">
    <property type="entry name" value="Cyanate_lyase"/>
    <property type="match status" value="1"/>
</dbReference>
<dbReference type="InterPro" id="IPR010982">
    <property type="entry name" value="Lambda_DNA-bd_dom_sf"/>
</dbReference>
<dbReference type="PANTHER" id="PTHR34186">
    <property type="entry name" value="CYANATE HYDRATASE"/>
    <property type="match status" value="1"/>
</dbReference>
<reference evidence="5 6" key="1">
    <citation type="submission" date="2017-08" db="EMBL/GenBank/DDBJ databases">
        <title>Complete genome sequence of Gluconacetobacter saccharivorans CV1 isolated from Fermented Vinegar.</title>
        <authorList>
            <person name="Kim S.-Y."/>
        </authorList>
    </citation>
    <scope>NUCLEOTIDE SEQUENCE [LARGE SCALE GENOMIC DNA]</scope>
    <source>
        <strain evidence="5 6">CV1</strain>
    </source>
</reference>
<evidence type="ECO:0000256" key="3">
    <source>
        <dbReference type="HAMAP-Rule" id="MF_00535"/>
    </source>
</evidence>
<dbReference type="RefSeq" id="WP_216825270.1">
    <property type="nucleotide sequence ID" value="NZ_CP023036.1"/>
</dbReference>
<name>A0A347W7L6_9PROT</name>
<keyword evidence="2 3" id="KW-0456">Lyase</keyword>
<comment type="similarity">
    <text evidence="3">Belongs to the cyanase family.</text>
</comment>
<comment type="function">
    <text evidence="1 3">Catalyzes the reaction of cyanate with bicarbonate to produce ammonia and carbon dioxide.</text>
</comment>
<proteinExistence type="inferred from homology"/>
<dbReference type="SMART" id="SM01116">
    <property type="entry name" value="Cyanate_lyase"/>
    <property type="match status" value="1"/>
</dbReference>
<evidence type="ECO:0000256" key="2">
    <source>
        <dbReference type="ARBA" id="ARBA00023239"/>
    </source>
</evidence>
<dbReference type="PRINTS" id="PR01693">
    <property type="entry name" value="CYANASE"/>
</dbReference>
<evidence type="ECO:0000259" key="4">
    <source>
        <dbReference type="SMART" id="SM01116"/>
    </source>
</evidence>
<dbReference type="Gene3D" id="1.10.260.40">
    <property type="entry name" value="lambda repressor-like DNA-binding domains"/>
    <property type="match status" value="1"/>
</dbReference>
<feature type="active site" evidence="3">
    <location>
        <position position="92"/>
    </location>
</feature>
<sequence length="151" mass="16661">MTMMRSRQDVTDAIIIARVAKGLSWSDIAGELAQSLEWTTTACLGQMAFTADQAAKLVAFLGLDQTALPWLQIPPAKGTLAGTAPADPLLYRLYEIVSVYGPAIKELIHEEFGDGIMSAIDFKFEIKRKHHEAGDRVELNMSGKFLPYKTF</sequence>
<organism evidence="5 6">
    <name type="scientific">Komagataeibacter saccharivorans</name>
    <dbReference type="NCBI Taxonomy" id="265959"/>
    <lineage>
        <taxon>Bacteria</taxon>
        <taxon>Pseudomonadati</taxon>
        <taxon>Pseudomonadota</taxon>
        <taxon>Alphaproteobacteria</taxon>
        <taxon>Acetobacterales</taxon>
        <taxon>Acetobacteraceae</taxon>
        <taxon>Komagataeibacter</taxon>
    </lineage>
</organism>
<dbReference type="InterPro" id="IPR048564">
    <property type="entry name" value="CYNS_N"/>
</dbReference>
<evidence type="ECO:0000256" key="1">
    <source>
        <dbReference type="ARBA" id="ARBA00003561"/>
    </source>
</evidence>
<keyword evidence="6" id="KW-1185">Reference proteome</keyword>
<dbReference type="EMBL" id="CP023036">
    <property type="protein sequence ID" value="AXY20859.1"/>
    <property type="molecule type" value="Genomic_DNA"/>
</dbReference>
<dbReference type="GO" id="GO:0008824">
    <property type="term" value="F:cyanate hydratase activity"/>
    <property type="evidence" value="ECO:0007669"/>
    <property type="project" value="UniProtKB-UniRule"/>
</dbReference>
<dbReference type="Pfam" id="PF21291">
    <property type="entry name" value="CYNS_N"/>
    <property type="match status" value="1"/>
</dbReference>
<evidence type="ECO:0000313" key="6">
    <source>
        <dbReference type="Proteomes" id="UP000264120"/>
    </source>
</evidence>
<dbReference type="SUPFAM" id="SSF47413">
    <property type="entry name" value="lambda repressor-like DNA-binding domains"/>
    <property type="match status" value="1"/>
</dbReference>
<dbReference type="HAMAP" id="MF_00535">
    <property type="entry name" value="Cyanate_hydrat"/>
    <property type="match status" value="1"/>
</dbReference>
<dbReference type="PIRSF" id="PIRSF001263">
    <property type="entry name" value="Cyanate_hydratas"/>
    <property type="match status" value="1"/>
</dbReference>
<dbReference type="NCBIfam" id="TIGR00673">
    <property type="entry name" value="cynS"/>
    <property type="match status" value="1"/>
</dbReference>
<gene>
    <name evidence="3 5" type="primary">cynS</name>
    <name evidence="5" type="ORF">CD178_00019</name>
</gene>
<feature type="domain" description="Cyanate lyase C-terminal" evidence="4">
    <location>
        <begin position="79"/>
        <end position="151"/>
    </location>
</feature>
<evidence type="ECO:0000313" key="5">
    <source>
        <dbReference type="EMBL" id="AXY20859.1"/>
    </source>
</evidence>
<dbReference type="CDD" id="cd00559">
    <property type="entry name" value="Cyanase_C"/>
    <property type="match status" value="1"/>
</dbReference>
<feature type="active site" evidence="3">
    <location>
        <position position="95"/>
    </location>
</feature>
<feature type="active site" evidence="3">
    <location>
        <position position="118"/>
    </location>
</feature>
<dbReference type="EC" id="4.2.1.104" evidence="3"/>
<protein>
    <recommendedName>
        <fullName evidence="3">Cyanate hydratase</fullName>
        <shortName evidence="3">Cyanase</shortName>
        <ecNumber evidence="3">4.2.1.104</ecNumber>
    </recommendedName>
    <alternativeName>
        <fullName evidence="3">Cyanate hydrolase</fullName>
    </alternativeName>
    <alternativeName>
        <fullName evidence="3">Cyanate lyase</fullName>
    </alternativeName>
</protein>
<comment type="catalytic activity">
    <reaction evidence="3">
        <text>cyanate + hydrogencarbonate + 3 H(+) = NH4(+) + 2 CO2</text>
        <dbReference type="Rhea" id="RHEA:11120"/>
        <dbReference type="ChEBI" id="CHEBI:15378"/>
        <dbReference type="ChEBI" id="CHEBI:16526"/>
        <dbReference type="ChEBI" id="CHEBI:17544"/>
        <dbReference type="ChEBI" id="CHEBI:28938"/>
        <dbReference type="ChEBI" id="CHEBI:29195"/>
        <dbReference type="EC" id="4.2.1.104"/>
    </reaction>
</comment>
<dbReference type="InterPro" id="IPR008076">
    <property type="entry name" value="Cyanase"/>
</dbReference>
<dbReference type="InterPro" id="IPR036581">
    <property type="entry name" value="Cyanate_lyase_C_sf"/>
</dbReference>